<protein>
    <submittedName>
        <fullName evidence="1">Uncharacterized protein</fullName>
    </submittedName>
</protein>
<keyword evidence="2" id="KW-1185">Reference proteome</keyword>
<reference evidence="1 2" key="1">
    <citation type="submission" date="2023-07" db="EMBL/GenBank/DDBJ databases">
        <title>Sorghum-associated microbial communities from plants grown in Nebraska, USA.</title>
        <authorList>
            <person name="Schachtman D."/>
        </authorList>
    </citation>
    <scope>NUCLEOTIDE SEQUENCE [LARGE SCALE GENOMIC DNA]</scope>
    <source>
        <strain evidence="1 2">3773</strain>
    </source>
</reference>
<gene>
    <name evidence="1" type="ORF">J2X31_003608</name>
</gene>
<comment type="caution">
    <text evidence="1">The sequence shown here is derived from an EMBL/GenBank/DDBJ whole genome shotgun (WGS) entry which is preliminary data.</text>
</comment>
<proteinExistence type="predicted"/>
<evidence type="ECO:0000313" key="2">
    <source>
        <dbReference type="Proteomes" id="UP001255185"/>
    </source>
</evidence>
<organism evidence="1 2">
    <name type="scientific">Flavobacterium arsenatis</name>
    <dbReference type="NCBI Taxonomy" id="1484332"/>
    <lineage>
        <taxon>Bacteria</taxon>
        <taxon>Pseudomonadati</taxon>
        <taxon>Bacteroidota</taxon>
        <taxon>Flavobacteriia</taxon>
        <taxon>Flavobacteriales</taxon>
        <taxon>Flavobacteriaceae</taxon>
        <taxon>Flavobacterium</taxon>
    </lineage>
</organism>
<evidence type="ECO:0000313" key="1">
    <source>
        <dbReference type="EMBL" id="MDR6969575.1"/>
    </source>
</evidence>
<sequence>MYVLSGEAEVQNSTINNNKTWNNNLTPHLKLVKN</sequence>
<dbReference type="Proteomes" id="UP001255185">
    <property type="component" value="Unassembled WGS sequence"/>
</dbReference>
<name>A0ABU1TUL6_9FLAO</name>
<dbReference type="EMBL" id="JAVDVI010000023">
    <property type="protein sequence ID" value="MDR6969575.1"/>
    <property type="molecule type" value="Genomic_DNA"/>
</dbReference>
<accession>A0ABU1TUL6</accession>